<evidence type="ECO:0000256" key="1">
    <source>
        <dbReference type="ARBA" id="ARBA00001936"/>
    </source>
</evidence>
<dbReference type="Pfam" id="PF25372">
    <property type="entry name" value="DUF7885"/>
    <property type="match status" value="1"/>
</dbReference>
<evidence type="ECO:0000256" key="8">
    <source>
        <dbReference type="ARBA" id="ARBA00023211"/>
    </source>
</evidence>
<evidence type="ECO:0000256" key="4">
    <source>
        <dbReference type="ARBA" id="ARBA00022723"/>
    </source>
</evidence>
<keyword evidence="5 11" id="KW-0378">Hydrolase</keyword>
<keyword evidence="14" id="KW-1185">Reference proteome</keyword>
<dbReference type="InterPro" id="IPR006553">
    <property type="entry name" value="Leu-rich_rpt_Cys-con_subtyp"/>
</dbReference>
<protein>
    <recommendedName>
        <fullName evidence="3">protein-serine/threonine phosphatase</fullName>
        <ecNumber evidence="3">3.1.3.16</ecNumber>
    </recommendedName>
</protein>
<comment type="catalytic activity">
    <reaction evidence="9">
        <text>O-phospho-L-seryl-[protein] + H2O = L-seryl-[protein] + phosphate</text>
        <dbReference type="Rhea" id="RHEA:20629"/>
        <dbReference type="Rhea" id="RHEA-COMP:9863"/>
        <dbReference type="Rhea" id="RHEA-COMP:11604"/>
        <dbReference type="ChEBI" id="CHEBI:15377"/>
        <dbReference type="ChEBI" id="CHEBI:29999"/>
        <dbReference type="ChEBI" id="CHEBI:43474"/>
        <dbReference type="ChEBI" id="CHEBI:83421"/>
        <dbReference type="EC" id="3.1.3.16"/>
    </reaction>
</comment>
<dbReference type="PROSITE" id="PS01032">
    <property type="entry name" value="PPM_1"/>
    <property type="match status" value="1"/>
</dbReference>
<dbReference type="AlphaFoldDB" id="A0AAV6M358"/>
<keyword evidence="7 11" id="KW-0904">Protein phosphatase</keyword>
<dbReference type="SMART" id="SM00367">
    <property type="entry name" value="LRR_CC"/>
    <property type="match status" value="7"/>
</dbReference>
<evidence type="ECO:0000313" key="14">
    <source>
        <dbReference type="Proteomes" id="UP000685013"/>
    </source>
</evidence>
<evidence type="ECO:0000256" key="9">
    <source>
        <dbReference type="ARBA" id="ARBA00047761"/>
    </source>
</evidence>
<keyword evidence="4" id="KW-0479">Metal-binding</keyword>
<dbReference type="Proteomes" id="UP000685013">
    <property type="component" value="Chromosome 17"/>
</dbReference>
<comment type="cofactor">
    <cofactor evidence="1">
        <name>Mn(2+)</name>
        <dbReference type="ChEBI" id="CHEBI:29035"/>
    </cofactor>
</comment>
<dbReference type="CDD" id="cd22159">
    <property type="entry name" value="F-box_AtTIR1-like"/>
    <property type="match status" value="1"/>
</dbReference>
<proteinExistence type="inferred from homology"/>
<dbReference type="FunFam" id="1.20.1280.50:FF:000023">
    <property type="entry name" value="F-box/LRR-repeat protein 4"/>
    <property type="match status" value="1"/>
</dbReference>
<comment type="caution">
    <text evidence="13">The sequence shown here is derived from an EMBL/GenBank/DDBJ whole genome shotgun (WGS) entry which is preliminary data.</text>
</comment>
<evidence type="ECO:0000313" key="13">
    <source>
        <dbReference type="EMBL" id="KAG6575027.1"/>
    </source>
</evidence>
<evidence type="ECO:0000256" key="11">
    <source>
        <dbReference type="RuleBase" id="RU003465"/>
    </source>
</evidence>
<dbReference type="InterPro" id="IPR001611">
    <property type="entry name" value="Leu-rich_rpt"/>
</dbReference>
<evidence type="ECO:0000256" key="7">
    <source>
        <dbReference type="ARBA" id="ARBA00022912"/>
    </source>
</evidence>
<dbReference type="GO" id="GO:0004722">
    <property type="term" value="F:protein serine/threonine phosphatase activity"/>
    <property type="evidence" value="ECO:0007669"/>
    <property type="project" value="UniProtKB-EC"/>
</dbReference>
<feature type="non-terminal residue" evidence="13">
    <location>
        <position position="1"/>
    </location>
</feature>
<dbReference type="CDD" id="cd00143">
    <property type="entry name" value="PP2Cc"/>
    <property type="match status" value="1"/>
</dbReference>
<dbReference type="InterPro" id="IPR015655">
    <property type="entry name" value="PP2C"/>
</dbReference>
<evidence type="ECO:0000256" key="5">
    <source>
        <dbReference type="ARBA" id="ARBA00022801"/>
    </source>
</evidence>
<comment type="similarity">
    <text evidence="11">Belongs to the PP2C family.</text>
</comment>
<feature type="domain" description="PPM-type phosphatase" evidence="12">
    <location>
        <begin position="318"/>
        <end position="594"/>
    </location>
</feature>
<dbReference type="PANTHER" id="PTHR47992">
    <property type="entry name" value="PROTEIN PHOSPHATASE"/>
    <property type="match status" value="1"/>
</dbReference>
<comment type="catalytic activity">
    <reaction evidence="10">
        <text>O-phospho-L-threonyl-[protein] + H2O = L-threonyl-[protein] + phosphate</text>
        <dbReference type="Rhea" id="RHEA:47004"/>
        <dbReference type="Rhea" id="RHEA-COMP:11060"/>
        <dbReference type="Rhea" id="RHEA-COMP:11605"/>
        <dbReference type="ChEBI" id="CHEBI:15377"/>
        <dbReference type="ChEBI" id="CHEBI:30013"/>
        <dbReference type="ChEBI" id="CHEBI:43474"/>
        <dbReference type="ChEBI" id="CHEBI:61977"/>
        <dbReference type="EC" id="3.1.3.16"/>
    </reaction>
</comment>
<sequence>MPTNSGLKFQRREIESSSYSMRGHDWINTVLPEELIVEIFRCLDSKLSRDACSLVCRRWLKLERLSRTTLRIGATGSPDLFVQLLARRFVNVKNVHIDERLAISLPLHSGRRRRNEVMRLPFKSHHATHNTGTEGAAESSCLSDAGLIALSVGFPNLEKLSLIWCSNISSQGLTSLAEKCKFLKSLDLQGCYVGDRGVAAVGVFCKLLKDVNFRFCEGLTDVGLVELSRGCGKSLKSFGMAACAKITDVALEAVGMHCKYLESISLDSEVIHDKGVLSLAQGCTLLKVLKLQCTNVTDEALVAVGSLCPFLELLALYSFQEFTDNFCIRTSIQGNPNAHFFGVFDGHGQFGMQCSNFVKDKLIEKLCNDPKLLDNPVQAYNSAFLCTNDELHTSEIDDSMSGTTAITVLVVGDTLYVANVGDSRAVIAVKEGNRVLAKDLSNDQTPFRKDEYERVRLCGARVLSVDQVEGLMDPDIQCWGDEESQGGDPPRLWVQNGLYPGTAFTRSIGDSTAEKIGVIAVPEVLVLQLKANHLFFVVASDGVFEFLSSQTVVDMASSYADPQDACTAIAAESYKLWMEHENRTDDITIIIVHIKGLSNV</sequence>
<dbReference type="EMBL" id="JAGKQH010000017">
    <property type="protein sequence ID" value="KAG6575027.1"/>
    <property type="molecule type" value="Genomic_DNA"/>
</dbReference>
<dbReference type="SMART" id="SM00332">
    <property type="entry name" value="PP2Cc"/>
    <property type="match status" value="1"/>
</dbReference>
<dbReference type="InterPro" id="IPR057207">
    <property type="entry name" value="FBXL15_LRR"/>
</dbReference>
<evidence type="ECO:0000256" key="2">
    <source>
        <dbReference type="ARBA" id="ARBA00001946"/>
    </source>
</evidence>
<keyword evidence="6" id="KW-0460">Magnesium</keyword>
<reference evidence="13 14" key="1">
    <citation type="journal article" date="2021" name="Hortic Res">
        <title>The domestication of Cucurbita argyrosperma as revealed by the genome of its wild relative.</title>
        <authorList>
            <person name="Barrera-Redondo J."/>
            <person name="Sanchez-de la Vega G."/>
            <person name="Aguirre-Liguori J.A."/>
            <person name="Castellanos-Morales G."/>
            <person name="Gutierrez-Guerrero Y.T."/>
            <person name="Aguirre-Dugua X."/>
            <person name="Aguirre-Planter E."/>
            <person name="Tenaillon M.I."/>
            <person name="Lira-Saade R."/>
            <person name="Eguiarte L.E."/>
        </authorList>
    </citation>
    <scope>NUCLEOTIDE SEQUENCE [LARGE SCALE GENOMIC DNA]</scope>
    <source>
        <strain evidence="13">JBR-2021</strain>
    </source>
</reference>
<keyword evidence="8" id="KW-0464">Manganese</keyword>
<dbReference type="GO" id="GO:0046872">
    <property type="term" value="F:metal ion binding"/>
    <property type="evidence" value="ECO:0007669"/>
    <property type="project" value="UniProtKB-KW"/>
</dbReference>
<comment type="cofactor">
    <cofactor evidence="2">
        <name>Mg(2+)</name>
        <dbReference type="ChEBI" id="CHEBI:18420"/>
    </cofactor>
</comment>
<evidence type="ECO:0000259" key="12">
    <source>
        <dbReference type="PROSITE" id="PS51746"/>
    </source>
</evidence>
<dbReference type="PROSITE" id="PS51746">
    <property type="entry name" value="PPM_2"/>
    <property type="match status" value="1"/>
</dbReference>
<dbReference type="Pfam" id="PF13516">
    <property type="entry name" value="LRR_6"/>
    <property type="match status" value="1"/>
</dbReference>
<dbReference type="Pfam" id="PF18511">
    <property type="entry name" value="F-box_5"/>
    <property type="match status" value="1"/>
</dbReference>
<gene>
    <name evidence="13" type="ORF">SDJN03_25666</name>
</gene>
<evidence type="ECO:0000256" key="6">
    <source>
        <dbReference type="ARBA" id="ARBA00022842"/>
    </source>
</evidence>
<dbReference type="InterPro" id="IPR000222">
    <property type="entry name" value="PP2C_BS"/>
</dbReference>
<accession>A0AAV6M358</accession>
<dbReference type="FunFam" id="3.60.40.10:FF:000007">
    <property type="entry name" value="Phosphatase 2C and cyclic nucleotide-binding/kinase domain-containing protein"/>
    <property type="match status" value="1"/>
</dbReference>
<dbReference type="InterPro" id="IPR041567">
    <property type="entry name" value="COI1_F-box"/>
</dbReference>
<organism evidence="13 14">
    <name type="scientific">Cucurbita argyrosperma subsp. sororia</name>
    <dbReference type="NCBI Taxonomy" id="37648"/>
    <lineage>
        <taxon>Eukaryota</taxon>
        <taxon>Viridiplantae</taxon>
        <taxon>Streptophyta</taxon>
        <taxon>Embryophyta</taxon>
        <taxon>Tracheophyta</taxon>
        <taxon>Spermatophyta</taxon>
        <taxon>Magnoliopsida</taxon>
        <taxon>eudicotyledons</taxon>
        <taxon>Gunneridae</taxon>
        <taxon>Pentapetalae</taxon>
        <taxon>rosids</taxon>
        <taxon>fabids</taxon>
        <taxon>Cucurbitales</taxon>
        <taxon>Cucurbitaceae</taxon>
        <taxon>Cucurbiteae</taxon>
        <taxon>Cucurbita</taxon>
    </lineage>
</organism>
<name>A0AAV6M358_9ROSI</name>
<dbReference type="EC" id="3.1.3.16" evidence="3"/>
<evidence type="ECO:0000256" key="10">
    <source>
        <dbReference type="ARBA" id="ARBA00048336"/>
    </source>
</evidence>
<dbReference type="InterPro" id="IPR001932">
    <property type="entry name" value="PPM-type_phosphatase-like_dom"/>
</dbReference>
<dbReference type="Pfam" id="PF00481">
    <property type="entry name" value="PP2C"/>
    <property type="match status" value="1"/>
</dbReference>
<evidence type="ECO:0000256" key="3">
    <source>
        <dbReference type="ARBA" id="ARBA00013081"/>
    </source>
</evidence>